<proteinExistence type="predicted"/>
<dbReference type="EnsemblMetazoa" id="CapteT202407">
    <property type="protein sequence ID" value="CapteP202407"/>
    <property type="gene ID" value="CapteG202407"/>
</dbReference>
<reference evidence="4" key="1">
    <citation type="submission" date="2012-12" db="EMBL/GenBank/DDBJ databases">
        <authorList>
            <person name="Hellsten U."/>
            <person name="Grimwood J."/>
            <person name="Chapman J.A."/>
            <person name="Shapiro H."/>
            <person name="Aerts A."/>
            <person name="Otillar R.P."/>
            <person name="Terry A.Y."/>
            <person name="Boore J.L."/>
            <person name="Simakov O."/>
            <person name="Marletaz F."/>
            <person name="Cho S.-J."/>
            <person name="Edsinger-Gonzales E."/>
            <person name="Havlak P."/>
            <person name="Kuo D.-H."/>
            <person name="Larsson T."/>
            <person name="Lv J."/>
            <person name="Arendt D."/>
            <person name="Savage R."/>
            <person name="Osoegawa K."/>
            <person name="de Jong P."/>
            <person name="Lindberg D.R."/>
            <person name="Seaver E.C."/>
            <person name="Weisblat D.A."/>
            <person name="Putnam N.H."/>
            <person name="Grigoriev I.V."/>
            <person name="Rokhsar D.S."/>
        </authorList>
    </citation>
    <scope>NUCLEOTIDE SEQUENCE</scope>
    <source>
        <strain evidence="4">I ESC-2004</strain>
    </source>
</reference>
<feature type="compositionally biased region" description="Basic and acidic residues" evidence="1">
    <location>
        <begin position="524"/>
        <end position="534"/>
    </location>
</feature>
<feature type="region of interest" description="Disordered" evidence="1">
    <location>
        <begin position="455"/>
        <end position="478"/>
    </location>
</feature>
<accession>R7UJT0</accession>
<evidence type="ECO:0000256" key="1">
    <source>
        <dbReference type="SAM" id="MobiDB-lite"/>
    </source>
</evidence>
<feature type="compositionally biased region" description="Polar residues" evidence="1">
    <location>
        <begin position="375"/>
        <end position="395"/>
    </location>
</feature>
<reference evidence="3" key="3">
    <citation type="submission" date="2015-06" db="UniProtKB">
        <authorList>
            <consortium name="EnsemblMetazoa"/>
        </authorList>
    </citation>
    <scope>IDENTIFICATION</scope>
</reference>
<gene>
    <name evidence="2" type="ORF">CAPTEDRAFT_202407</name>
</gene>
<feature type="region of interest" description="Disordered" evidence="1">
    <location>
        <begin position="289"/>
        <end position="419"/>
    </location>
</feature>
<dbReference type="OMA" id="CHIHFMA"/>
<dbReference type="AlphaFoldDB" id="R7UJT0"/>
<dbReference type="EMBL" id="AMQN01024186">
    <property type="status" value="NOT_ANNOTATED_CDS"/>
    <property type="molecule type" value="Genomic_DNA"/>
</dbReference>
<protein>
    <submittedName>
        <fullName evidence="2 3">Uncharacterized protein</fullName>
    </submittedName>
</protein>
<evidence type="ECO:0000313" key="3">
    <source>
        <dbReference type="EnsemblMetazoa" id="CapteP202407"/>
    </source>
</evidence>
<evidence type="ECO:0000313" key="4">
    <source>
        <dbReference type="Proteomes" id="UP000014760"/>
    </source>
</evidence>
<sequence>MASRSVGSSWIICLYWGFLADRSRPKTRRLLPLRPTATCSQLSLREQKPLPSIGRETTPPAFFPIIPEVADGAATGHAARAPPTSARATRNPRLAPYVAYHEVLPALTDACPKGLAAFVPATSARVNPTLTPTPVRARHQAVASASKGHGLPAPPTLPVAGLNPNLTSTPDRFLPEVVAGASKGPGLLAPRTSRAVHRNPIPTPTPVRACPEVVAGAPKGPGLRAPPSLRDSRLPPLPPEVAWFSSFPEKRPLPPIQAGEVQPLSSQCSLTLPHDLSSGEVRDALLPACRDPSRGAEGAPPLSMTNSRSPDGAKRGSSTSAAAASLEDDDTPSDSPTGQCSLTLSHNLHSEVRGSPLTTGRYPCAASEDTAPEKSLTSGVSSDVATRGSSTSVATASLEVDNKPDTSTASPEIRAPRPRAALRRGRRFQAGPASQGLVPLLRATRLKGRYLSHPQAILPHPPAEPAPTQRRRRPRGMSEPAEVLLRDQLPLPCDEETCPHKESLQHVIGKYEDLKTENIRLKDLADEGTDQMKTEEEEIRMLPN</sequence>
<feature type="compositionally biased region" description="Polar residues" evidence="1">
    <location>
        <begin position="333"/>
        <end position="347"/>
    </location>
</feature>
<feature type="region of interest" description="Disordered" evidence="1">
    <location>
        <begin position="524"/>
        <end position="544"/>
    </location>
</feature>
<reference evidence="2 4" key="2">
    <citation type="journal article" date="2013" name="Nature">
        <title>Insights into bilaterian evolution from three spiralian genomes.</title>
        <authorList>
            <person name="Simakov O."/>
            <person name="Marletaz F."/>
            <person name="Cho S.J."/>
            <person name="Edsinger-Gonzales E."/>
            <person name="Havlak P."/>
            <person name="Hellsten U."/>
            <person name="Kuo D.H."/>
            <person name="Larsson T."/>
            <person name="Lv J."/>
            <person name="Arendt D."/>
            <person name="Savage R."/>
            <person name="Osoegawa K."/>
            <person name="de Jong P."/>
            <person name="Grimwood J."/>
            <person name="Chapman J.A."/>
            <person name="Shapiro H."/>
            <person name="Aerts A."/>
            <person name="Otillar R.P."/>
            <person name="Terry A.Y."/>
            <person name="Boore J.L."/>
            <person name="Grigoriev I.V."/>
            <person name="Lindberg D.R."/>
            <person name="Seaver E.C."/>
            <person name="Weisblat D.A."/>
            <person name="Putnam N.H."/>
            <person name="Rokhsar D.S."/>
        </authorList>
    </citation>
    <scope>NUCLEOTIDE SEQUENCE</scope>
    <source>
        <strain evidence="2 4">I ESC-2004</strain>
    </source>
</reference>
<dbReference type="Proteomes" id="UP000014760">
    <property type="component" value="Unassembled WGS sequence"/>
</dbReference>
<keyword evidence="4" id="KW-1185">Reference proteome</keyword>
<dbReference type="EMBL" id="KB302646">
    <property type="protein sequence ID" value="ELU04038.1"/>
    <property type="molecule type" value="Genomic_DNA"/>
</dbReference>
<organism evidence="2">
    <name type="scientific">Capitella teleta</name>
    <name type="common">Polychaete worm</name>
    <dbReference type="NCBI Taxonomy" id="283909"/>
    <lineage>
        <taxon>Eukaryota</taxon>
        <taxon>Metazoa</taxon>
        <taxon>Spiralia</taxon>
        <taxon>Lophotrochozoa</taxon>
        <taxon>Annelida</taxon>
        <taxon>Polychaeta</taxon>
        <taxon>Sedentaria</taxon>
        <taxon>Scolecida</taxon>
        <taxon>Capitellidae</taxon>
        <taxon>Capitella</taxon>
    </lineage>
</organism>
<dbReference type="HOGENOM" id="CLU_037250_0_0_1"/>
<name>R7UJT0_CAPTE</name>
<evidence type="ECO:0000313" key="2">
    <source>
        <dbReference type="EMBL" id="ELU04038.1"/>
    </source>
</evidence>